<dbReference type="Pfam" id="PF05977">
    <property type="entry name" value="MFS_3"/>
    <property type="match status" value="1"/>
</dbReference>
<feature type="transmembrane region" description="Helical" evidence="7">
    <location>
        <begin position="288"/>
        <end position="305"/>
    </location>
</feature>
<feature type="transmembrane region" description="Helical" evidence="7">
    <location>
        <begin position="174"/>
        <end position="191"/>
    </location>
</feature>
<feature type="domain" description="Major facilitator superfamily (MFS) profile" evidence="8">
    <location>
        <begin position="13"/>
        <end position="404"/>
    </location>
</feature>
<feature type="transmembrane region" description="Helical" evidence="7">
    <location>
        <begin position="45"/>
        <end position="67"/>
    </location>
</feature>
<dbReference type="InterPro" id="IPR036259">
    <property type="entry name" value="MFS_trans_sf"/>
</dbReference>
<dbReference type="InterPro" id="IPR020846">
    <property type="entry name" value="MFS_dom"/>
</dbReference>
<dbReference type="CDD" id="cd06173">
    <property type="entry name" value="MFS_MefA_like"/>
    <property type="match status" value="1"/>
</dbReference>
<evidence type="ECO:0000259" key="8">
    <source>
        <dbReference type="PROSITE" id="PS50850"/>
    </source>
</evidence>
<feature type="transmembrane region" description="Helical" evidence="7">
    <location>
        <begin position="374"/>
        <end position="397"/>
    </location>
</feature>
<keyword evidence="10" id="KW-1185">Reference proteome</keyword>
<dbReference type="Proteomes" id="UP000310017">
    <property type="component" value="Chromosome"/>
</dbReference>
<dbReference type="PROSITE" id="PS50850">
    <property type="entry name" value="MFS"/>
    <property type="match status" value="1"/>
</dbReference>
<dbReference type="KEGG" id="asag:FGM00_08390"/>
<feature type="transmembrane region" description="Helical" evidence="7">
    <location>
        <begin position="79"/>
        <end position="99"/>
    </location>
</feature>
<feature type="transmembrane region" description="Helical" evidence="7">
    <location>
        <begin position="12"/>
        <end position="39"/>
    </location>
</feature>
<evidence type="ECO:0000256" key="5">
    <source>
        <dbReference type="ARBA" id="ARBA00022989"/>
    </source>
</evidence>
<evidence type="ECO:0000256" key="1">
    <source>
        <dbReference type="ARBA" id="ARBA00004651"/>
    </source>
</evidence>
<evidence type="ECO:0000256" key="2">
    <source>
        <dbReference type="ARBA" id="ARBA00022448"/>
    </source>
</evidence>
<accession>A0A5B7ST75</accession>
<feature type="transmembrane region" description="Helical" evidence="7">
    <location>
        <begin position="105"/>
        <end position="126"/>
    </location>
</feature>
<feature type="transmembrane region" description="Helical" evidence="7">
    <location>
        <begin position="226"/>
        <end position="246"/>
    </location>
</feature>
<keyword evidence="5 7" id="KW-1133">Transmembrane helix</keyword>
<evidence type="ECO:0000313" key="9">
    <source>
        <dbReference type="EMBL" id="QCX00121.1"/>
    </source>
</evidence>
<evidence type="ECO:0000313" key="10">
    <source>
        <dbReference type="Proteomes" id="UP000310017"/>
    </source>
</evidence>
<name>A0A5B7ST75_9FLAO</name>
<dbReference type="GO" id="GO:0005886">
    <property type="term" value="C:plasma membrane"/>
    <property type="evidence" value="ECO:0007669"/>
    <property type="project" value="UniProtKB-SubCell"/>
</dbReference>
<dbReference type="RefSeq" id="WP_138852468.1">
    <property type="nucleotide sequence ID" value="NZ_CP040710.1"/>
</dbReference>
<gene>
    <name evidence="9" type="ORF">FGM00_08390</name>
</gene>
<feature type="transmembrane region" description="Helical" evidence="7">
    <location>
        <begin position="311"/>
        <end position="334"/>
    </location>
</feature>
<reference evidence="9 10" key="1">
    <citation type="submission" date="2019-05" db="EMBL/GenBank/DDBJ databases">
        <title>Genome sequencing of F202Z8.</title>
        <authorList>
            <person name="Kwon Y.M."/>
        </authorList>
    </citation>
    <scope>NUCLEOTIDE SEQUENCE [LARGE SCALE GENOMIC DNA]</scope>
    <source>
        <strain evidence="9 10">F202Z8</strain>
    </source>
</reference>
<dbReference type="PANTHER" id="PTHR23513:SF6">
    <property type="entry name" value="MAJOR FACILITATOR SUPERFAMILY ASSOCIATED DOMAIN-CONTAINING PROTEIN"/>
    <property type="match status" value="1"/>
</dbReference>
<keyword evidence="3" id="KW-1003">Cell membrane</keyword>
<dbReference type="InterPro" id="IPR010290">
    <property type="entry name" value="TM_effector"/>
</dbReference>
<evidence type="ECO:0000256" key="3">
    <source>
        <dbReference type="ARBA" id="ARBA00022475"/>
    </source>
</evidence>
<evidence type="ECO:0000256" key="4">
    <source>
        <dbReference type="ARBA" id="ARBA00022692"/>
    </source>
</evidence>
<protein>
    <submittedName>
        <fullName evidence="9">MFS transporter</fullName>
    </submittedName>
</protein>
<feature type="transmembrane region" description="Helical" evidence="7">
    <location>
        <begin position="258"/>
        <end position="276"/>
    </location>
</feature>
<keyword evidence="4 7" id="KW-0812">Transmembrane</keyword>
<dbReference type="AlphaFoldDB" id="A0A5B7ST75"/>
<feature type="transmembrane region" description="Helical" evidence="7">
    <location>
        <begin position="147"/>
        <end position="168"/>
    </location>
</feature>
<dbReference type="OrthoDB" id="5379144at2"/>
<dbReference type="EMBL" id="CP040710">
    <property type="protein sequence ID" value="QCX00121.1"/>
    <property type="molecule type" value="Genomic_DNA"/>
</dbReference>
<organism evidence="9 10">
    <name type="scientific">Aggregatimonas sangjinii</name>
    <dbReference type="NCBI Taxonomy" id="2583587"/>
    <lineage>
        <taxon>Bacteria</taxon>
        <taxon>Pseudomonadati</taxon>
        <taxon>Bacteroidota</taxon>
        <taxon>Flavobacteriia</taxon>
        <taxon>Flavobacteriales</taxon>
        <taxon>Flavobacteriaceae</taxon>
        <taxon>Aggregatimonas</taxon>
    </lineage>
</organism>
<dbReference type="PANTHER" id="PTHR23513">
    <property type="entry name" value="INTEGRAL MEMBRANE EFFLUX PROTEIN-RELATED"/>
    <property type="match status" value="1"/>
</dbReference>
<evidence type="ECO:0000256" key="7">
    <source>
        <dbReference type="SAM" id="Phobius"/>
    </source>
</evidence>
<sequence>MNKENPSLYKNTFFLLFVVATFISNTGTWLFTVGSGWLMTELDSSAFMVSLVQTATLIPLFLLALPTGALGDLYNQKKIIIISQSLLVINTLIFAYIVYLDKATVFLLLFFTLLNGIGAAFSRPVLAALTPQLVPKSQLRTAVNLTGIAYNLSRALGPILGGALITMYALDLPFWIDALSFGAVVLVISFWKRDSKNEELPGQKLTHSMGDSIRFLRYTPALHHSIIRALLFFFPAAALWAFMPLIAKEQFSGGADLYGYLLGASGIGAVTSVSFSNSITRILGASRLTMVVSILLGLCLLFLGFTTSKYYAISICFVAGVCWQLSFTSIMTSAQYALPKWYGARGIAYFLMAMSGSMGIGSALWGLFADQTSLQYGLYGAGIASVVIALVALRFPLDLAKDLNFKRASGLSEKPFSEMKDEGGWVMVHISYTVSPKIRWEAMEKISALKNKRYREGARHWRLFSPEIEENQLIEIFYKTSLSQLIRHQKQVTVHDKESEEKLNKWITENGGEVKREYFQEM</sequence>
<dbReference type="Gene3D" id="1.20.1250.20">
    <property type="entry name" value="MFS general substrate transporter like domains"/>
    <property type="match status" value="1"/>
</dbReference>
<comment type="subcellular location">
    <subcellularLocation>
        <location evidence="1">Cell membrane</location>
        <topology evidence="1">Multi-pass membrane protein</topology>
    </subcellularLocation>
</comment>
<dbReference type="SUPFAM" id="SSF103473">
    <property type="entry name" value="MFS general substrate transporter"/>
    <property type="match status" value="1"/>
</dbReference>
<feature type="transmembrane region" description="Helical" evidence="7">
    <location>
        <begin position="346"/>
        <end position="368"/>
    </location>
</feature>
<proteinExistence type="predicted"/>
<keyword evidence="6 7" id="KW-0472">Membrane</keyword>
<keyword evidence="2" id="KW-0813">Transport</keyword>
<evidence type="ECO:0000256" key="6">
    <source>
        <dbReference type="ARBA" id="ARBA00023136"/>
    </source>
</evidence>
<dbReference type="GO" id="GO:0022857">
    <property type="term" value="F:transmembrane transporter activity"/>
    <property type="evidence" value="ECO:0007669"/>
    <property type="project" value="InterPro"/>
</dbReference>